<evidence type="ECO:0000313" key="1">
    <source>
        <dbReference type="EMBL" id="EFA76217.1"/>
    </source>
</evidence>
<comment type="caution">
    <text evidence="1">The sequence shown here is derived from an EMBL/GenBank/DDBJ whole genome shotgun (WGS) entry which is preliminary data.</text>
</comment>
<accession>D3BPT4</accession>
<protein>
    <submittedName>
        <fullName evidence="1">Uncharacterized protein</fullName>
    </submittedName>
</protein>
<organism evidence="1 2">
    <name type="scientific">Heterostelium pallidum (strain ATCC 26659 / Pp 5 / PN500)</name>
    <name type="common">Cellular slime mold</name>
    <name type="synonym">Polysphondylium pallidum</name>
    <dbReference type="NCBI Taxonomy" id="670386"/>
    <lineage>
        <taxon>Eukaryota</taxon>
        <taxon>Amoebozoa</taxon>
        <taxon>Evosea</taxon>
        <taxon>Eumycetozoa</taxon>
        <taxon>Dictyostelia</taxon>
        <taxon>Acytosteliales</taxon>
        <taxon>Acytosteliaceae</taxon>
        <taxon>Heterostelium</taxon>
    </lineage>
</organism>
<proteinExistence type="predicted"/>
<reference evidence="1 2" key="1">
    <citation type="journal article" date="2011" name="Genome Res.">
        <title>Phylogeny-wide analysis of social amoeba genomes highlights ancient origins for complex intercellular communication.</title>
        <authorList>
            <person name="Heidel A.J."/>
            <person name="Lawal H.M."/>
            <person name="Felder M."/>
            <person name="Schilde C."/>
            <person name="Helps N.R."/>
            <person name="Tunggal B."/>
            <person name="Rivero F."/>
            <person name="John U."/>
            <person name="Schleicher M."/>
            <person name="Eichinger L."/>
            <person name="Platzer M."/>
            <person name="Noegel A.A."/>
            <person name="Schaap P."/>
            <person name="Gloeckner G."/>
        </authorList>
    </citation>
    <scope>NUCLEOTIDE SEQUENCE [LARGE SCALE GENOMIC DNA]</scope>
    <source>
        <strain evidence="2">ATCC 26659 / Pp 5 / PN500</strain>
    </source>
</reference>
<gene>
    <name evidence="1" type="ORF">PPL_09978</name>
</gene>
<dbReference type="GeneID" id="31365450"/>
<dbReference type="AlphaFoldDB" id="D3BPT4"/>
<name>D3BPT4_HETP5</name>
<dbReference type="InParanoid" id="D3BPT4"/>
<sequence>MTIVCYSDSIESSVGVVVFSKVSQCSFIPIFRLLHLKI</sequence>
<keyword evidence="2" id="KW-1185">Reference proteome</keyword>
<evidence type="ECO:0000313" key="2">
    <source>
        <dbReference type="Proteomes" id="UP000001396"/>
    </source>
</evidence>
<dbReference type="RefSeq" id="XP_020428350.1">
    <property type="nucleotide sequence ID" value="XM_020580765.1"/>
</dbReference>
<dbReference type="EMBL" id="ADBJ01000047">
    <property type="protein sequence ID" value="EFA76217.1"/>
    <property type="molecule type" value="Genomic_DNA"/>
</dbReference>
<dbReference type="Proteomes" id="UP000001396">
    <property type="component" value="Unassembled WGS sequence"/>
</dbReference>